<sequence length="586" mass="66052">MASCFRAKNTSVKLSSSYDADVYPPLIKIQRSLVIPGFINECRELSRALSLDIYSFDDTVSETSTESSLLSKITSKADILDNFEQGYEQGYIGDNFTPTSNGEKTIQNYHSIPTNSRNIIGKFNDNFNNESKPNNTFLYKQKSKIVNKTKKRVFSLPTNIENNIGSQFFPSNPLSTKPKNEVITTTIPGLDALNDQINNEFDNSADYVEKEVHKNNNTDSSYEKNHNSYINHNYNFNGNTKSVYYSNPRNQFKVNKKPSNLVTQPTLPKFDSKNNKLDDSSPSSIPDAHIESDNNSNEPTTFNNNSVGNKISTSVNTETNQIDNEKSHNNTSNASNHRSSLRILAQSVINLMNKRGSRGRNEKPEVKSIINLMDINGILHTPLSGSKLENHSENETESEYEPDNNQPPYKTVSSYLSANVECDPNNSNINGRQSLIDGINVKLDLNPSTIKKTPSTNKDEYKPKIESKTETESKIDQPDLKTRYNYNYMLNAQTGIDDVDINSNINNIDSIQSFHLSKSFSSESLLSNYSHEQRVARTYDMQILTYDQSAIPIPNLPRGQLKVIENLDNCFIILSPKLTNIFSCYC</sequence>
<evidence type="ECO:0000313" key="2">
    <source>
        <dbReference type="EMBL" id="KAK6590829.1"/>
    </source>
</evidence>
<dbReference type="EMBL" id="JAWDEY010000003">
    <property type="protein sequence ID" value="KAK6590829.1"/>
    <property type="molecule type" value="Genomic_DNA"/>
</dbReference>
<reference evidence="2 3" key="1">
    <citation type="submission" date="2023-10" db="EMBL/GenBank/DDBJ databases">
        <title>Comparative genomics analysis reveals potential genetic determinants of host preference in Cryptosporidium xiaoi.</title>
        <authorList>
            <person name="Xiao L."/>
            <person name="Li J."/>
        </authorList>
    </citation>
    <scope>NUCLEOTIDE SEQUENCE [LARGE SCALE GENOMIC DNA]</scope>
    <source>
        <strain evidence="2 3">52996</strain>
    </source>
</reference>
<dbReference type="AlphaFoldDB" id="A0AAV9Y2N8"/>
<feature type="compositionally biased region" description="Basic and acidic residues" evidence="1">
    <location>
        <begin position="457"/>
        <end position="474"/>
    </location>
</feature>
<evidence type="ECO:0000256" key="1">
    <source>
        <dbReference type="SAM" id="MobiDB-lite"/>
    </source>
</evidence>
<proteinExistence type="predicted"/>
<gene>
    <name evidence="2" type="ORF">RS030_122021</name>
</gene>
<accession>A0AAV9Y2N8</accession>
<feature type="region of interest" description="Disordered" evidence="1">
    <location>
        <begin position="250"/>
        <end position="312"/>
    </location>
</feature>
<evidence type="ECO:0000313" key="3">
    <source>
        <dbReference type="Proteomes" id="UP001311799"/>
    </source>
</evidence>
<keyword evidence="3" id="KW-1185">Reference proteome</keyword>
<protein>
    <submittedName>
        <fullName evidence="2">Uncharacterized protein</fullName>
    </submittedName>
</protein>
<dbReference type="Proteomes" id="UP001311799">
    <property type="component" value="Unassembled WGS sequence"/>
</dbReference>
<feature type="region of interest" description="Disordered" evidence="1">
    <location>
        <begin position="450"/>
        <end position="474"/>
    </location>
</feature>
<feature type="compositionally biased region" description="Low complexity" evidence="1">
    <location>
        <begin position="294"/>
        <end position="306"/>
    </location>
</feature>
<feature type="compositionally biased region" description="Basic and acidic residues" evidence="1">
    <location>
        <begin position="270"/>
        <end position="279"/>
    </location>
</feature>
<feature type="region of interest" description="Disordered" evidence="1">
    <location>
        <begin position="383"/>
        <end position="408"/>
    </location>
</feature>
<comment type="caution">
    <text evidence="2">The sequence shown here is derived from an EMBL/GenBank/DDBJ whole genome shotgun (WGS) entry which is preliminary data.</text>
</comment>
<name>A0AAV9Y2N8_9CRYT</name>
<feature type="compositionally biased region" description="Polar residues" evidence="1">
    <location>
        <begin position="250"/>
        <end position="266"/>
    </location>
</feature>
<organism evidence="2 3">
    <name type="scientific">Cryptosporidium xiaoi</name>
    <dbReference type="NCBI Taxonomy" id="659607"/>
    <lineage>
        <taxon>Eukaryota</taxon>
        <taxon>Sar</taxon>
        <taxon>Alveolata</taxon>
        <taxon>Apicomplexa</taxon>
        <taxon>Conoidasida</taxon>
        <taxon>Coccidia</taxon>
        <taxon>Eucoccidiorida</taxon>
        <taxon>Eimeriorina</taxon>
        <taxon>Cryptosporidiidae</taxon>
        <taxon>Cryptosporidium</taxon>
    </lineage>
</organism>